<name>A0A636GG61_SALET</name>
<accession>A0A636GG61</accession>
<evidence type="ECO:0000256" key="3">
    <source>
        <dbReference type="ARBA" id="ARBA00022448"/>
    </source>
</evidence>
<keyword evidence="3 8" id="KW-0813">Transport</keyword>
<keyword evidence="6 8" id="KW-0472">Membrane</keyword>
<evidence type="ECO:0000256" key="5">
    <source>
        <dbReference type="ARBA" id="ARBA00022729"/>
    </source>
</evidence>
<evidence type="ECO:0000256" key="6">
    <source>
        <dbReference type="ARBA" id="ARBA00023136"/>
    </source>
</evidence>
<reference evidence="9" key="1">
    <citation type="submission" date="2018-07" db="EMBL/GenBank/DDBJ databases">
        <authorList>
            <person name="Ashton P.M."/>
            <person name="Dallman T."/>
            <person name="Nair S."/>
            <person name="De Pinna E."/>
            <person name="Peters T."/>
            <person name="Grant K."/>
        </authorList>
    </citation>
    <scope>NUCLEOTIDE SEQUENCE</scope>
    <source>
        <strain evidence="9">333397</strain>
    </source>
</reference>
<dbReference type="FunFam" id="2.60.40.3110:FF:000001">
    <property type="entry name" value="Putative fimbrial outer membrane usher"/>
    <property type="match status" value="1"/>
</dbReference>
<dbReference type="PANTHER" id="PTHR30451">
    <property type="entry name" value="OUTER MEMBRANE USHER PROTEIN"/>
    <property type="match status" value="1"/>
</dbReference>
<evidence type="ECO:0000256" key="7">
    <source>
        <dbReference type="ARBA" id="ARBA00023237"/>
    </source>
</evidence>
<dbReference type="PANTHER" id="PTHR30451:SF4">
    <property type="entry name" value="OUTER MEMBRANE USHER PROTEIN YQIG-RELATED"/>
    <property type="match status" value="1"/>
</dbReference>
<dbReference type="PROSITE" id="PS01151">
    <property type="entry name" value="FIMBRIAL_USHER"/>
    <property type="match status" value="1"/>
</dbReference>
<keyword evidence="7 8" id="KW-0998">Cell outer membrane</keyword>
<dbReference type="Pfam" id="PF00577">
    <property type="entry name" value="Usher"/>
    <property type="match status" value="1"/>
</dbReference>
<feature type="non-terminal residue" evidence="9">
    <location>
        <position position="180"/>
    </location>
</feature>
<protein>
    <submittedName>
        <fullName evidence="9">Fimbrial biogenesis outer membrane usher protein</fullName>
    </submittedName>
</protein>
<dbReference type="EMBL" id="AAMJPF010000106">
    <property type="protein sequence ID" value="EDI0274483.1"/>
    <property type="molecule type" value="Genomic_DNA"/>
</dbReference>
<comment type="subcellular location">
    <subcellularLocation>
        <location evidence="1 8">Cell outer membrane</location>
        <topology evidence="1 8">Multi-pass membrane protein</topology>
    </subcellularLocation>
</comment>
<dbReference type="GO" id="GO:0015473">
    <property type="term" value="F:fimbrial usher porin activity"/>
    <property type="evidence" value="ECO:0007669"/>
    <property type="project" value="InterPro"/>
</dbReference>
<comment type="similarity">
    <text evidence="2 8">Belongs to the fimbrial export usher family.</text>
</comment>
<gene>
    <name evidence="9" type="ORF">CC707_25895</name>
</gene>
<dbReference type="InterPro" id="IPR000015">
    <property type="entry name" value="Fimb_usher"/>
</dbReference>
<evidence type="ECO:0000256" key="2">
    <source>
        <dbReference type="ARBA" id="ARBA00008064"/>
    </source>
</evidence>
<dbReference type="GO" id="GO:0009297">
    <property type="term" value="P:pilus assembly"/>
    <property type="evidence" value="ECO:0007669"/>
    <property type="project" value="InterPro"/>
</dbReference>
<dbReference type="Gene3D" id="2.60.40.3110">
    <property type="match status" value="1"/>
</dbReference>
<keyword evidence="4 8" id="KW-0812">Transmembrane</keyword>
<evidence type="ECO:0000313" key="9">
    <source>
        <dbReference type="EMBL" id="EDI0274483.1"/>
    </source>
</evidence>
<evidence type="ECO:0000256" key="1">
    <source>
        <dbReference type="ARBA" id="ARBA00004571"/>
    </source>
</evidence>
<proteinExistence type="inferred from homology"/>
<evidence type="ECO:0000256" key="4">
    <source>
        <dbReference type="ARBA" id="ARBA00022692"/>
    </source>
</evidence>
<keyword evidence="5" id="KW-0732">Signal</keyword>
<dbReference type="AlphaFoldDB" id="A0A636GG61"/>
<evidence type="ECO:0000256" key="8">
    <source>
        <dbReference type="RuleBase" id="RU003884"/>
    </source>
</evidence>
<feature type="non-terminal residue" evidence="9">
    <location>
        <position position="1"/>
    </location>
</feature>
<dbReference type="InterPro" id="IPR018030">
    <property type="entry name" value="Fimbrial_membr_usher_CS"/>
</dbReference>
<organism evidence="9">
    <name type="scientific">Salmonella enterica subsp. enterica serovar Panama</name>
    <dbReference type="NCBI Taxonomy" id="29472"/>
    <lineage>
        <taxon>Bacteria</taxon>
        <taxon>Pseudomonadati</taxon>
        <taxon>Pseudomonadota</taxon>
        <taxon>Gammaproteobacteria</taxon>
        <taxon>Enterobacterales</taxon>
        <taxon>Enterobacteriaceae</taxon>
        <taxon>Salmonella</taxon>
    </lineage>
</organism>
<sequence>GQTYLSSAIFDSFRFAGITLASDERMLPSSLQGYAPQISGIANSNAQVTVSQNGRVLYQTRVSPGPFILPDLSQNISGNLDVSVRESDGTVHTWQVNTASVPFMARQGQVRYKVAAGRPLYGGRHNNNTVSPDFMMGEATWGAFNNTSLYGGVIASTGDYQALALGAAQNMGILGAISAD</sequence>
<keyword evidence="8" id="KW-1029">Fimbrium biogenesis</keyword>
<dbReference type="GO" id="GO:0009279">
    <property type="term" value="C:cell outer membrane"/>
    <property type="evidence" value="ECO:0007669"/>
    <property type="project" value="UniProtKB-SubCell"/>
</dbReference>
<comment type="caution">
    <text evidence="9">The sequence shown here is derived from an EMBL/GenBank/DDBJ whole genome shotgun (WGS) entry which is preliminary data.</text>
</comment>